<accession>A0ABY7TMR6</accession>
<organism evidence="1 2">
    <name type="scientific">Sphingomonas naphthae</name>
    <dbReference type="NCBI Taxonomy" id="1813468"/>
    <lineage>
        <taxon>Bacteria</taxon>
        <taxon>Pseudomonadati</taxon>
        <taxon>Pseudomonadota</taxon>
        <taxon>Alphaproteobacteria</taxon>
        <taxon>Sphingomonadales</taxon>
        <taxon>Sphingomonadaceae</taxon>
        <taxon>Sphingomonas</taxon>
    </lineage>
</organism>
<sequence>MNCPKCTSSRISSNKFEPISEEHLRNGAQAAQITKHPAIAAGIAAYWALTQAVNGFRHDWRCDHCDHRFSEA</sequence>
<proteinExistence type="predicted"/>
<protein>
    <submittedName>
        <fullName evidence="1">Uncharacterized protein</fullName>
    </submittedName>
</protein>
<evidence type="ECO:0000313" key="1">
    <source>
        <dbReference type="EMBL" id="WCT74286.1"/>
    </source>
</evidence>
<name>A0ABY7TMR6_9SPHN</name>
<keyword evidence="2" id="KW-1185">Reference proteome</keyword>
<gene>
    <name evidence="1" type="ORF">PQ455_03395</name>
</gene>
<reference evidence="1 2" key="1">
    <citation type="submission" date="2023-02" db="EMBL/GenBank/DDBJ databases">
        <title>Genome sequence of Sphingomonas naphthae.</title>
        <authorList>
            <person name="Kim S."/>
            <person name="Heo J."/>
            <person name="Kwon S.-W."/>
        </authorList>
    </citation>
    <scope>NUCLEOTIDE SEQUENCE [LARGE SCALE GENOMIC DNA]</scope>
    <source>
        <strain evidence="1 2">KACC 18716</strain>
    </source>
</reference>
<dbReference type="RefSeq" id="WP_273689202.1">
    <property type="nucleotide sequence ID" value="NZ_CP117411.1"/>
</dbReference>
<dbReference type="EMBL" id="CP117411">
    <property type="protein sequence ID" value="WCT74286.1"/>
    <property type="molecule type" value="Genomic_DNA"/>
</dbReference>
<evidence type="ECO:0000313" key="2">
    <source>
        <dbReference type="Proteomes" id="UP001220395"/>
    </source>
</evidence>
<dbReference type="Proteomes" id="UP001220395">
    <property type="component" value="Chromosome"/>
</dbReference>